<evidence type="ECO:0000313" key="2">
    <source>
        <dbReference type="EMBL" id="CAF1659997.1"/>
    </source>
</evidence>
<keyword evidence="4" id="KW-1185">Reference proteome</keyword>
<name>A0A815UGA6_9BILA</name>
<dbReference type="Proteomes" id="UP000663870">
    <property type="component" value="Unassembled WGS sequence"/>
</dbReference>
<evidence type="ECO:0000313" key="3">
    <source>
        <dbReference type="Proteomes" id="UP000663854"/>
    </source>
</evidence>
<organism evidence="1 3">
    <name type="scientific">Rotaria sordida</name>
    <dbReference type="NCBI Taxonomy" id="392033"/>
    <lineage>
        <taxon>Eukaryota</taxon>
        <taxon>Metazoa</taxon>
        <taxon>Spiralia</taxon>
        <taxon>Gnathifera</taxon>
        <taxon>Rotifera</taxon>
        <taxon>Eurotatoria</taxon>
        <taxon>Bdelloidea</taxon>
        <taxon>Philodinida</taxon>
        <taxon>Philodinidae</taxon>
        <taxon>Rotaria</taxon>
    </lineage>
</organism>
<evidence type="ECO:0000313" key="1">
    <source>
        <dbReference type="EMBL" id="CAF1515489.1"/>
    </source>
</evidence>
<evidence type="ECO:0000313" key="4">
    <source>
        <dbReference type="Proteomes" id="UP000663870"/>
    </source>
</evidence>
<protein>
    <submittedName>
        <fullName evidence="1">Uncharacterized protein</fullName>
    </submittedName>
</protein>
<reference evidence="1" key="1">
    <citation type="submission" date="2021-02" db="EMBL/GenBank/DDBJ databases">
        <authorList>
            <person name="Nowell W R."/>
        </authorList>
    </citation>
    <scope>NUCLEOTIDE SEQUENCE</scope>
</reference>
<dbReference type="Proteomes" id="UP000663854">
    <property type="component" value="Unassembled WGS sequence"/>
</dbReference>
<comment type="caution">
    <text evidence="1">The sequence shown here is derived from an EMBL/GenBank/DDBJ whole genome shotgun (WGS) entry which is preliminary data.</text>
</comment>
<gene>
    <name evidence="2" type="ORF">JXQ802_LOCUS55907</name>
    <name evidence="1" type="ORF">PYM288_LOCUS39362</name>
</gene>
<dbReference type="AlphaFoldDB" id="A0A815UGA6"/>
<sequence length="122" mass="14241">MKMFYQWYLRVRYNYANPSERVFKVIAVQPELELAWQEFEGASTYAYAQREALAKIKRITTENETSLQESSTSGIRSIDDIELSGNSSITKKEKDAIIQLRNEFKAAIKDLRNDIRLITKQK</sequence>
<dbReference type="EMBL" id="CAJNOH010010647">
    <property type="protein sequence ID" value="CAF1515489.1"/>
    <property type="molecule type" value="Genomic_DNA"/>
</dbReference>
<proteinExistence type="predicted"/>
<dbReference type="EMBL" id="CAJNOL010012477">
    <property type="protein sequence ID" value="CAF1659997.1"/>
    <property type="molecule type" value="Genomic_DNA"/>
</dbReference>
<accession>A0A815UGA6</accession>